<name>A0A9P9BPA2_9PEZI</name>
<dbReference type="OrthoDB" id="189997at2759"/>
<dbReference type="GeneID" id="70180096"/>
<comment type="subcellular location">
    <subcellularLocation>
        <location evidence="1">Nucleus</location>
    </subcellularLocation>
</comment>
<evidence type="ECO:0000256" key="2">
    <source>
        <dbReference type="ARBA" id="ARBA00022723"/>
    </source>
</evidence>
<keyword evidence="5" id="KW-0238">DNA-binding</keyword>
<dbReference type="CDD" id="cd12148">
    <property type="entry name" value="fungal_TF_MHR"/>
    <property type="match status" value="1"/>
</dbReference>
<evidence type="ECO:0000256" key="8">
    <source>
        <dbReference type="SAM" id="MobiDB-lite"/>
    </source>
</evidence>
<dbReference type="Pfam" id="PF04082">
    <property type="entry name" value="Fungal_trans"/>
    <property type="match status" value="1"/>
</dbReference>
<dbReference type="SUPFAM" id="SSF57701">
    <property type="entry name" value="Zn2/Cys6 DNA-binding domain"/>
    <property type="match status" value="1"/>
</dbReference>
<dbReference type="Pfam" id="PF00172">
    <property type="entry name" value="Zn_clus"/>
    <property type="match status" value="1"/>
</dbReference>
<keyword evidence="6" id="KW-0804">Transcription</keyword>
<evidence type="ECO:0000256" key="6">
    <source>
        <dbReference type="ARBA" id="ARBA00023163"/>
    </source>
</evidence>
<evidence type="ECO:0000256" key="7">
    <source>
        <dbReference type="ARBA" id="ARBA00023242"/>
    </source>
</evidence>
<feature type="domain" description="Zn(2)-C6 fungal-type" evidence="10">
    <location>
        <begin position="17"/>
        <end position="47"/>
    </location>
</feature>
<dbReference type="PANTHER" id="PTHR47782:SF12">
    <property type="entry name" value="ZN(II)2CYS6 TRANSCRIPTION FACTOR (EUROFUNG)"/>
    <property type="match status" value="1"/>
</dbReference>
<proteinExistence type="predicted"/>
<comment type="caution">
    <text evidence="11">The sequence shown here is derived from an EMBL/GenBank/DDBJ whole genome shotgun (WGS) entry which is preliminary data.</text>
</comment>
<accession>A0A9P9BPA2</accession>
<gene>
    <name evidence="11" type="ORF">B0I36DRAFT_250550</name>
</gene>
<feature type="region of interest" description="Disordered" evidence="8">
    <location>
        <begin position="618"/>
        <end position="638"/>
    </location>
</feature>
<dbReference type="InterPro" id="IPR052202">
    <property type="entry name" value="Yeast_MetPath_Reg"/>
</dbReference>
<evidence type="ECO:0000313" key="12">
    <source>
        <dbReference type="Proteomes" id="UP000756346"/>
    </source>
</evidence>
<dbReference type="GO" id="GO:0006351">
    <property type="term" value="P:DNA-templated transcription"/>
    <property type="evidence" value="ECO:0007669"/>
    <property type="project" value="InterPro"/>
</dbReference>
<dbReference type="InterPro" id="IPR007219">
    <property type="entry name" value="XnlR_reg_dom"/>
</dbReference>
<dbReference type="GO" id="GO:0045944">
    <property type="term" value="P:positive regulation of transcription by RNA polymerase II"/>
    <property type="evidence" value="ECO:0007669"/>
    <property type="project" value="TreeGrafter"/>
</dbReference>
<keyword evidence="7" id="KW-0539">Nucleus</keyword>
<keyword evidence="3" id="KW-0862">Zinc</keyword>
<dbReference type="SMART" id="SM00066">
    <property type="entry name" value="GAL4"/>
    <property type="match status" value="1"/>
</dbReference>
<feature type="transmembrane region" description="Helical" evidence="9">
    <location>
        <begin position="545"/>
        <end position="564"/>
    </location>
</feature>
<dbReference type="PROSITE" id="PS50048">
    <property type="entry name" value="ZN2_CY6_FUNGAL_2"/>
    <property type="match status" value="1"/>
</dbReference>
<dbReference type="InterPro" id="IPR001138">
    <property type="entry name" value="Zn2Cys6_DnaBD"/>
</dbReference>
<dbReference type="InterPro" id="IPR036864">
    <property type="entry name" value="Zn2-C6_fun-type_DNA-bd_sf"/>
</dbReference>
<evidence type="ECO:0000256" key="1">
    <source>
        <dbReference type="ARBA" id="ARBA00004123"/>
    </source>
</evidence>
<sequence>MDRSSSSPRPLKRTRIACLACKQKKQRCDGMQPACGNCLRAKRDCTIEDPSSKRQLPLNYISILESRIAELERLLGQVHPDLIRDHIDVQTLQDESSETANNNQDHDQDQSPDQDGLENGSREHLSAHDPSNKPALQQSDITTLCMSAASGQMLYFGETSGLALSKLLGTILGAVRLQAPGLSLSGPRNSVLQGLPKPLPASLPEPTFGGLLVDAYFQHVHPMYPFLHRPTFRCWESQVRQALSEGRTPDPAHHFFVYIVHAIGALINPAFSPCPAECLYASAELYLERLLGYESLESVQAILACAMYSMRSTTGAPVWTLSGIALRQCTDLGLHRASTRIGTDVGILQDQLQRRVFWVAYNLDRIAAISTGRPFGIAEDDIDAEYPLDVDDEDIDEYQLLANPRTHHLEPPTLMSVALHNLRLRRIWGDMKSRIFCVQTPSPPHSHASTELKARLDSWLVECPRAASRDQMSGVPYGSYKWHLLTYHHSVILFHRQSLVTHSRDGYPDSPEMTAVYLECAKSATILCNLYKELYLGPGLSGNTWGALHILFLAGLTFVYCLWVDAGCRHVHRRDAISTGTSCTVSLVIMAERWPAAQPFRDAFLALWEATQSMLVEREDEQRNPAQASNPHPLPRLPIIRPNSDPAMTQHLAQINGMGTCFTSEHLLSEMVRQ</sequence>
<organism evidence="11 12">
    <name type="scientific">Microdochium trichocladiopsis</name>
    <dbReference type="NCBI Taxonomy" id="1682393"/>
    <lineage>
        <taxon>Eukaryota</taxon>
        <taxon>Fungi</taxon>
        <taxon>Dikarya</taxon>
        <taxon>Ascomycota</taxon>
        <taxon>Pezizomycotina</taxon>
        <taxon>Sordariomycetes</taxon>
        <taxon>Xylariomycetidae</taxon>
        <taxon>Xylariales</taxon>
        <taxon>Microdochiaceae</taxon>
        <taxon>Microdochium</taxon>
    </lineage>
</organism>
<evidence type="ECO:0000259" key="10">
    <source>
        <dbReference type="PROSITE" id="PS50048"/>
    </source>
</evidence>
<feature type="region of interest" description="Disordered" evidence="8">
    <location>
        <begin position="93"/>
        <end position="136"/>
    </location>
</feature>
<dbReference type="GO" id="GO:0008270">
    <property type="term" value="F:zinc ion binding"/>
    <property type="evidence" value="ECO:0007669"/>
    <property type="project" value="InterPro"/>
</dbReference>
<dbReference type="GO" id="GO:0005634">
    <property type="term" value="C:nucleus"/>
    <property type="evidence" value="ECO:0007669"/>
    <property type="project" value="UniProtKB-SubCell"/>
</dbReference>
<dbReference type="Gene3D" id="4.10.240.10">
    <property type="entry name" value="Zn(2)-C6 fungal-type DNA-binding domain"/>
    <property type="match status" value="1"/>
</dbReference>
<dbReference type="RefSeq" id="XP_046007889.1">
    <property type="nucleotide sequence ID" value="XM_046150550.1"/>
</dbReference>
<protein>
    <submittedName>
        <fullName evidence="11">Fungal-specific transcription factor domain-containing protein</fullName>
    </submittedName>
</protein>
<dbReference type="EMBL" id="JAGTJQ010000009">
    <property type="protein sequence ID" value="KAH7024341.1"/>
    <property type="molecule type" value="Genomic_DNA"/>
</dbReference>
<keyword evidence="12" id="KW-1185">Reference proteome</keyword>
<dbReference type="GO" id="GO:0043565">
    <property type="term" value="F:sequence-specific DNA binding"/>
    <property type="evidence" value="ECO:0007669"/>
    <property type="project" value="TreeGrafter"/>
</dbReference>
<keyword evidence="9" id="KW-0472">Membrane</keyword>
<feature type="compositionally biased region" description="Basic and acidic residues" evidence="8">
    <location>
        <begin position="120"/>
        <end position="131"/>
    </location>
</feature>
<keyword evidence="9" id="KW-1133">Transmembrane helix</keyword>
<evidence type="ECO:0000256" key="4">
    <source>
        <dbReference type="ARBA" id="ARBA00023015"/>
    </source>
</evidence>
<evidence type="ECO:0000256" key="9">
    <source>
        <dbReference type="SAM" id="Phobius"/>
    </source>
</evidence>
<dbReference type="AlphaFoldDB" id="A0A9P9BPA2"/>
<dbReference type="CDD" id="cd00067">
    <property type="entry name" value="GAL4"/>
    <property type="match status" value="1"/>
</dbReference>
<dbReference type="Proteomes" id="UP000756346">
    <property type="component" value="Unassembled WGS sequence"/>
</dbReference>
<keyword evidence="4" id="KW-0805">Transcription regulation</keyword>
<dbReference type="PROSITE" id="PS00463">
    <property type="entry name" value="ZN2_CY6_FUNGAL_1"/>
    <property type="match status" value="1"/>
</dbReference>
<evidence type="ECO:0000313" key="11">
    <source>
        <dbReference type="EMBL" id="KAH7024341.1"/>
    </source>
</evidence>
<dbReference type="SMART" id="SM00906">
    <property type="entry name" value="Fungal_trans"/>
    <property type="match status" value="1"/>
</dbReference>
<dbReference type="GO" id="GO:0000981">
    <property type="term" value="F:DNA-binding transcription factor activity, RNA polymerase II-specific"/>
    <property type="evidence" value="ECO:0007669"/>
    <property type="project" value="InterPro"/>
</dbReference>
<reference evidence="11" key="1">
    <citation type="journal article" date="2021" name="Nat. Commun.">
        <title>Genetic determinants of endophytism in the Arabidopsis root mycobiome.</title>
        <authorList>
            <person name="Mesny F."/>
            <person name="Miyauchi S."/>
            <person name="Thiergart T."/>
            <person name="Pickel B."/>
            <person name="Atanasova L."/>
            <person name="Karlsson M."/>
            <person name="Huettel B."/>
            <person name="Barry K.W."/>
            <person name="Haridas S."/>
            <person name="Chen C."/>
            <person name="Bauer D."/>
            <person name="Andreopoulos W."/>
            <person name="Pangilinan J."/>
            <person name="LaButti K."/>
            <person name="Riley R."/>
            <person name="Lipzen A."/>
            <person name="Clum A."/>
            <person name="Drula E."/>
            <person name="Henrissat B."/>
            <person name="Kohler A."/>
            <person name="Grigoriev I.V."/>
            <person name="Martin F.M."/>
            <person name="Hacquard S."/>
        </authorList>
    </citation>
    <scope>NUCLEOTIDE SEQUENCE</scope>
    <source>
        <strain evidence="11">MPI-CAGE-CH-0230</strain>
    </source>
</reference>
<keyword evidence="9" id="KW-0812">Transmembrane</keyword>
<evidence type="ECO:0000256" key="5">
    <source>
        <dbReference type="ARBA" id="ARBA00023125"/>
    </source>
</evidence>
<evidence type="ECO:0000256" key="3">
    <source>
        <dbReference type="ARBA" id="ARBA00022833"/>
    </source>
</evidence>
<dbReference type="PANTHER" id="PTHR47782">
    <property type="entry name" value="ZN(II)2CYS6 TRANSCRIPTION FACTOR (EUROFUNG)-RELATED"/>
    <property type="match status" value="1"/>
</dbReference>
<keyword evidence="2" id="KW-0479">Metal-binding</keyword>